<reference evidence="1 2" key="1">
    <citation type="submission" date="2016-10" db="EMBL/GenBank/DDBJ databases">
        <authorList>
            <person name="de Groot N.N."/>
        </authorList>
    </citation>
    <scope>NUCLEOTIDE SEQUENCE [LARGE SCALE GENOMIC DNA]</scope>
    <source>
        <strain evidence="1 2">LMG 23650</strain>
    </source>
</reference>
<accession>A0A1I3Q4N3</accession>
<evidence type="ECO:0000313" key="1">
    <source>
        <dbReference type="EMBL" id="SFJ28828.1"/>
    </source>
</evidence>
<protein>
    <submittedName>
        <fullName evidence="1">Uncharacterized protein</fullName>
    </submittedName>
</protein>
<proteinExistence type="predicted"/>
<evidence type="ECO:0000313" key="2">
    <source>
        <dbReference type="Proteomes" id="UP000199548"/>
    </source>
</evidence>
<dbReference type="Proteomes" id="UP000199548">
    <property type="component" value="Unassembled WGS sequence"/>
</dbReference>
<name>A0A1I3Q4N3_9BURK</name>
<gene>
    <name evidence="1" type="ORF">SAMN05192543_106211</name>
</gene>
<keyword evidence="2" id="KW-1185">Reference proteome</keyword>
<sequence length="103" mass="11832">MSDITNYIRLPSALSDKRLMTVPSSIDDDEFAAHQIEFVRHVFSYCAHLHEHARETPVSDAFLAVFVNLFEVMDTNAPDDARRCALQLREVFRVIFPELEVHG</sequence>
<dbReference type="AlphaFoldDB" id="A0A1I3Q4N3"/>
<organism evidence="1 2">
    <name type="scientific">Paraburkholderia megapolitana</name>
    <dbReference type="NCBI Taxonomy" id="420953"/>
    <lineage>
        <taxon>Bacteria</taxon>
        <taxon>Pseudomonadati</taxon>
        <taxon>Pseudomonadota</taxon>
        <taxon>Betaproteobacteria</taxon>
        <taxon>Burkholderiales</taxon>
        <taxon>Burkholderiaceae</taxon>
        <taxon>Paraburkholderia</taxon>
    </lineage>
</organism>
<dbReference type="OrthoDB" id="9106611at2"/>
<dbReference type="RefSeq" id="WP_091015276.1">
    <property type="nucleotide sequence ID" value="NZ_CP041743.1"/>
</dbReference>
<dbReference type="EMBL" id="FOQU01000006">
    <property type="protein sequence ID" value="SFJ28828.1"/>
    <property type="molecule type" value="Genomic_DNA"/>
</dbReference>